<dbReference type="Proteomes" id="UP000837857">
    <property type="component" value="Chromosome 7"/>
</dbReference>
<feature type="non-terminal residue" evidence="1">
    <location>
        <position position="72"/>
    </location>
</feature>
<reference evidence="1" key="1">
    <citation type="submission" date="2022-03" db="EMBL/GenBank/DDBJ databases">
        <authorList>
            <person name="Martin H S."/>
        </authorList>
    </citation>
    <scope>NUCLEOTIDE SEQUENCE</scope>
</reference>
<sequence>MRQGGCVEAGRRRGQCELPTTRGPDTVTIFPAWRNTKEHRNSFCFDVIWRIQQTMLSHLLWEFNETKLRSTE</sequence>
<organism evidence="1 2">
    <name type="scientific">Iphiclides podalirius</name>
    <name type="common">scarce swallowtail</name>
    <dbReference type="NCBI Taxonomy" id="110791"/>
    <lineage>
        <taxon>Eukaryota</taxon>
        <taxon>Metazoa</taxon>
        <taxon>Ecdysozoa</taxon>
        <taxon>Arthropoda</taxon>
        <taxon>Hexapoda</taxon>
        <taxon>Insecta</taxon>
        <taxon>Pterygota</taxon>
        <taxon>Neoptera</taxon>
        <taxon>Endopterygota</taxon>
        <taxon>Lepidoptera</taxon>
        <taxon>Glossata</taxon>
        <taxon>Ditrysia</taxon>
        <taxon>Papilionoidea</taxon>
        <taxon>Papilionidae</taxon>
        <taxon>Papilioninae</taxon>
        <taxon>Iphiclides</taxon>
    </lineage>
</organism>
<evidence type="ECO:0000313" key="2">
    <source>
        <dbReference type="Proteomes" id="UP000837857"/>
    </source>
</evidence>
<gene>
    <name evidence="1" type="ORF">IPOD504_LOCUS15635</name>
</gene>
<dbReference type="EMBL" id="OW152819">
    <property type="protein sequence ID" value="CAH2073424.1"/>
    <property type="molecule type" value="Genomic_DNA"/>
</dbReference>
<evidence type="ECO:0000313" key="1">
    <source>
        <dbReference type="EMBL" id="CAH2073424.1"/>
    </source>
</evidence>
<protein>
    <submittedName>
        <fullName evidence="1">Uncharacterized protein</fullName>
    </submittedName>
</protein>
<proteinExistence type="predicted"/>
<keyword evidence="2" id="KW-1185">Reference proteome</keyword>
<accession>A0ABN8J7V7</accession>
<name>A0ABN8J7V7_9NEOP</name>